<name>A0AAE3KWM8_9EURY</name>
<dbReference type="Gene3D" id="3.90.280.10">
    <property type="entry name" value="PEBP-like"/>
    <property type="match status" value="1"/>
</dbReference>
<dbReference type="InterPro" id="IPR008914">
    <property type="entry name" value="PEBP"/>
</dbReference>
<evidence type="ECO:0000313" key="1">
    <source>
        <dbReference type="EMBL" id="MCQ6962361.1"/>
    </source>
</evidence>
<dbReference type="InterPro" id="IPR036610">
    <property type="entry name" value="PEBP-like_sf"/>
</dbReference>
<dbReference type="Proteomes" id="UP001206983">
    <property type="component" value="Unassembled WGS sequence"/>
</dbReference>
<evidence type="ECO:0000313" key="2">
    <source>
        <dbReference type="Proteomes" id="UP001206983"/>
    </source>
</evidence>
<dbReference type="AlphaFoldDB" id="A0AAE3KWM8"/>
<comment type="caution">
    <text evidence="1">The sequence shown here is derived from an EMBL/GenBank/DDBJ whole genome shotgun (WGS) entry which is preliminary data.</text>
</comment>
<keyword evidence="2" id="KW-1185">Reference proteome</keyword>
<dbReference type="Pfam" id="PF01161">
    <property type="entry name" value="PBP"/>
    <property type="match status" value="1"/>
</dbReference>
<dbReference type="EMBL" id="JTEO01000002">
    <property type="protein sequence ID" value="MCQ6962361.1"/>
    <property type="molecule type" value="Genomic_DNA"/>
</dbReference>
<dbReference type="SUPFAM" id="SSF49777">
    <property type="entry name" value="PEBP-like"/>
    <property type="match status" value="1"/>
</dbReference>
<proteinExistence type="predicted"/>
<dbReference type="NCBIfam" id="TIGR00481">
    <property type="entry name" value="YbhB/YbcL family Raf kinase inhibitor-like protein"/>
    <property type="match status" value="1"/>
</dbReference>
<organism evidence="1 2">
    <name type="scientific">Methanolobus chelungpuianus</name>
    <dbReference type="NCBI Taxonomy" id="502115"/>
    <lineage>
        <taxon>Archaea</taxon>
        <taxon>Methanobacteriati</taxon>
        <taxon>Methanobacteriota</taxon>
        <taxon>Stenosarchaea group</taxon>
        <taxon>Methanomicrobia</taxon>
        <taxon>Methanosarcinales</taxon>
        <taxon>Methanosarcinaceae</taxon>
        <taxon>Methanolobus</taxon>
    </lineage>
</organism>
<dbReference type="InterPro" id="IPR005247">
    <property type="entry name" value="YbhB_YbcL/LppC-like"/>
</dbReference>
<protein>
    <submittedName>
        <fullName evidence="1">Phosphatidylethanolamine-binding protein</fullName>
    </submittedName>
</protein>
<reference evidence="1 2" key="1">
    <citation type="journal article" date="2011" name="Appl. Environ. Microbiol.">
        <title>Methanogenic archaea isolated from Taiwan's Chelungpu fault.</title>
        <authorList>
            <person name="Wu S.Y."/>
            <person name="Lai M.C."/>
        </authorList>
    </citation>
    <scope>NUCLEOTIDE SEQUENCE [LARGE SCALE GENOMIC DNA]</scope>
    <source>
        <strain evidence="1 2">St545Mb</strain>
    </source>
</reference>
<accession>A0AAE3KWM8</accession>
<sequence length="143" mass="15423">MLISSSAFDNGSQIPVRYTCDGENINPPLEFGNIPEGTESLVLIIDDPDAPSGSFTHWVVWDIPPVSRIDENSVPGTVGMNSFGQTAYGGPCPSSGMHRYQFMVFALDTELNLTGRASADQIEGSMQDHILAQGLLTGRYGRT</sequence>
<dbReference type="CDD" id="cd00865">
    <property type="entry name" value="PEBP_bact_arch"/>
    <property type="match status" value="1"/>
</dbReference>
<dbReference type="PANTHER" id="PTHR30289:SF1">
    <property type="entry name" value="PEBP (PHOSPHATIDYLETHANOLAMINE-BINDING PROTEIN) FAMILY PROTEIN"/>
    <property type="match status" value="1"/>
</dbReference>
<gene>
    <name evidence="1" type="ORF">PV02_02820</name>
</gene>
<dbReference type="PANTHER" id="PTHR30289">
    <property type="entry name" value="UNCHARACTERIZED PROTEIN YBCL-RELATED"/>
    <property type="match status" value="1"/>
</dbReference>